<evidence type="ECO:0000313" key="2">
    <source>
        <dbReference type="EMBL" id="CAI4008060.1"/>
    </source>
</evidence>
<dbReference type="Gene3D" id="3.40.630.30">
    <property type="match status" value="1"/>
</dbReference>
<name>A0A9P1DD25_9DINO</name>
<keyword evidence="4" id="KW-1185">Reference proteome</keyword>
<dbReference type="Pfam" id="PF00583">
    <property type="entry name" value="Acetyltransf_1"/>
    <property type="match status" value="1"/>
</dbReference>
<dbReference type="InterPro" id="IPR000182">
    <property type="entry name" value="GNAT_dom"/>
</dbReference>
<reference evidence="3" key="2">
    <citation type="submission" date="2024-04" db="EMBL/GenBank/DDBJ databases">
        <authorList>
            <person name="Chen Y."/>
            <person name="Shah S."/>
            <person name="Dougan E. K."/>
            <person name="Thang M."/>
            <person name="Chan C."/>
        </authorList>
    </citation>
    <scope>NUCLEOTIDE SEQUENCE [LARGE SCALE GENOMIC DNA]</scope>
</reference>
<dbReference type="InterPro" id="IPR016181">
    <property type="entry name" value="Acyl_CoA_acyltransferase"/>
</dbReference>
<dbReference type="CDD" id="cd04301">
    <property type="entry name" value="NAT_SF"/>
    <property type="match status" value="1"/>
</dbReference>
<evidence type="ECO:0000313" key="4">
    <source>
        <dbReference type="Proteomes" id="UP001152797"/>
    </source>
</evidence>
<dbReference type="EMBL" id="CAMXCT030004190">
    <property type="protein sequence ID" value="CAL4795372.1"/>
    <property type="molecule type" value="Genomic_DNA"/>
</dbReference>
<comment type="caution">
    <text evidence="2">The sequence shown here is derived from an EMBL/GenBank/DDBJ whole genome shotgun (WGS) entry which is preliminary data.</text>
</comment>
<dbReference type="GO" id="GO:0016747">
    <property type="term" value="F:acyltransferase activity, transferring groups other than amino-acyl groups"/>
    <property type="evidence" value="ECO:0007669"/>
    <property type="project" value="InterPro"/>
</dbReference>
<evidence type="ECO:0000313" key="3">
    <source>
        <dbReference type="EMBL" id="CAL1161435.1"/>
    </source>
</evidence>
<dbReference type="Proteomes" id="UP001152797">
    <property type="component" value="Unassembled WGS sequence"/>
</dbReference>
<feature type="domain" description="N-acetyltransferase" evidence="1">
    <location>
        <begin position="24"/>
        <end position="87"/>
    </location>
</feature>
<accession>A0A9P1DD25</accession>
<evidence type="ECO:0000259" key="1">
    <source>
        <dbReference type="Pfam" id="PF00583"/>
    </source>
</evidence>
<proteinExistence type="predicted"/>
<reference evidence="2" key="1">
    <citation type="submission" date="2022-10" db="EMBL/GenBank/DDBJ databases">
        <authorList>
            <person name="Chen Y."/>
            <person name="Dougan E. K."/>
            <person name="Chan C."/>
            <person name="Rhodes N."/>
            <person name="Thang M."/>
        </authorList>
    </citation>
    <scope>NUCLEOTIDE SEQUENCE</scope>
</reference>
<dbReference type="EMBL" id="CAMXCT010004190">
    <property type="protein sequence ID" value="CAI4008060.1"/>
    <property type="molecule type" value="Genomic_DNA"/>
</dbReference>
<dbReference type="OrthoDB" id="406759at2759"/>
<protein>
    <recommendedName>
        <fullName evidence="1">N-acetyltransferase domain-containing protein</fullName>
    </recommendedName>
</protein>
<organism evidence="2">
    <name type="scientific">Cladocopium goreaui</name>
    <dbReference type="NCBI Taxonomy" id="2562237"/>
    <lineage>
        <taxon>Eukaryota</taxon>
        <taxon>Sar</taxon>
        <taxon>Alveolata</taxon>
        <taxon>Dinophyceae</taxon>
        <taxon>Suessiales</taxon>
        <taxon>Symbiodiniaceae</taxon>
        <taxon>Cladocopium</taxon>
    </lineage>
</organism>
<dbReference type="AlphaFoldDB" id="A0A9P1DD25"/>
<gene>
    <name evidence="2" type="ORF">C1SCF055_LOCUS33542</name>
</gene>
<sequence length="948" mass="104645">MKENVISGKCINQFTLPLVETSSRTIVGYVHARRGGAKTRMTIAQLKVEETHTRQGLGGLLIRAAEDHSKGMGWECRTTSITVLKENDFGLVSEIVANDLQLERAIERICDKLSQCAPTAVAKSKIFIQKIGSVPMSLQVHEELAGHIAERMEDPEFEDSIRALLDKAVKSWRMFAAGYLRGQKPGTMMCAVCQSAIVLQAHAPLKKGTRLKLALHSVLDLASQCRQHMPQQLREIFHRCGTRQCEGKAGTLVVSGGSHVVGGPGGVIVTGGGTAAAAGGAAADGGGCFYERYQESSSEAITYTGPGAELSDGSQGNLESRLVDVGAGQGSYTKMKTPTYAWRPTEPKYHDVVRRHYNTVYRKVPVNHYVKVQMPQQPPLVHTVKVVAPPTQFECDSYTMHADPTWSSRHKSWCCYKYGGEYCPERVVDKNIYHSVTKVQKIRVPVPEPMPTHPPIVHTIHHSYHVPSRPQYVRVHVPGPTVLKPVVVNEKVPVPVKEPPKIIDVKKPYPVHVKGPDHYVKVPVPSPPHYVTHFHTKWNTVVDPTYDCKNGLDHWHTTWSHSKKTWCCSHYNSGCPGHWEKHIKVIQTYDCGAGWKSWYHGWSDGKKSWCCDHENRGCPGTWHHGHWHHTVVIHKEIHGVGHGGYDCDAGASNWMQGWSTKKKDWCCKRGDNQYCVKFHCHGKDVNMDTWSTDHRDFCCQNFQLACPHTTLSPLGCDAQCVLKGESNTCKERMDWTQEHVFGSHSNGCNLAYSKVQVECDVCRACSIEAAGCGEQGPGKAAFDCHAALGNWCRAWSPAKKVWCCNEKQKGCQSPDTPPNCDAGAGKIWKKVFISGHWTWEAQMAGGAVSVHQGFSCHAGLPNWSADWSPAKKTWCCSHEKLGCPGYVYHGADAGAFKKVVVTHHYVSGGGAAGGASGGASWSSSSSGSWHSGGHVVVHHHHHHHHVVH</sequence>
<dbReference type="EMBL" id="CAMXCT020004190">
    <property type="protein sequence ID" value="CAL1161435.1"/>
    <property type="molecule type" value="Genomic_DNA"/>
</dbReference>
<dbReference type="SUPFAM" id="SSF55729">
    <property type="entry name" value="Acyl-CoA N-acyltransferases (Nat)"/>
    <property type="match status" value="1"/>
</dbReference>